<dbReference type="EMBL" id="NPKI01000006">
    <property type="protein sequence ID" value="PAQ03835.1"/>
    <property type="molecule type" value="Genomic_DNA"/>
</dbReference>
<sequence>MLANSNATANLAVKDLAKARSFYEGTLGLTEVHNEGGELIVYKSGDTSINVYHSKFAGTNKATAVTWMVGDEIDTVVKALKSKGVVFEHYEMPGLTLEGDIHVGHGMKVAWFKDPDGNILNLVDR</sequence>
<accession>A0AB36RHU8</accession>
<dbReference type="Gene3D" id="3.10.180.10">
    <property type="entry name" value="2,3-Dihydroxybiphenyl 1,2-Dioxygenase, domain 1"/>
    <property type="match status" value="1"/>
</dbReference>
<reference evidence="3" key="1">
    <citation type="submission" date="2017-08" db="EMBL/GenBank/DDBJ databases">
        <title>Mesorhizobium wenxinae sp. nov., a novel rhizobial species isolated from root nodules of chickpea (Cicer arietinum L.).</title>
        <authorList>
            <person name="Zhang J."/>
        </authorList>
    </citation>
    <scope>NUCLEOTIDE SEQUENCE [LARGE SCALE GENOMIC DNA]</scope>
    <source>
        <strain evidence="3">USDA 3392</strain>
    </source>
</reference>
<name>A0AB36RHU8_9HYPH</name>
<protein>
    <submittedName>
        <fullName evidence="2">Glyoxalase</fullName>
    </submittedName>
</protein>
<proteinExistence type="predicted"/>
<evidence type="ECO:0000313" key="2">
    <source>
        <dbReference type="EMBL" id="PAQ03835.1"/>
    </source>
</evidence>
<dbReference type="InterPro" id="IPR037523">
    <property type="entry name" value="VOC_core"/>
</dbReference>
<organism evidence="2 3">
    <name type="scientific">Mesorhizobium mediterraneum</name>
    <dbReference type="NCBI Taxonomy" id="43617"/>
    <lineage>
        <taxon>Bacteria</taxon>
        <taxon>Pseudomonadati</taxon>
        <taxon>Pseudomonadota</taxon>
        <taxon>Alphaproteobacteria</taxon>
        <taxon>Hyphomicrobiales</taxon>
        <taxon>Phyllobacteriaceae</taxon>
        <taxon>Mesorhizobium</taxon>
    </lineage>
</organism>
<comment type="caution">
    <text evidence="2">The sequence shown here is derived from an EMBL/GenBank/DDBJ whole genome shotgun (WGS) entry which is preliminary data.</text>
</comment>
<dbReference type="SUPFAM" id="SSF54593">
    <property type="entry name" value="Glyoxalase/Bleomycin resistance protein/Dihydroxybiphenyl dioxygenase"/>
    <property type="match status" value="1"/>
</dbReference>
<keyword evidence="3" id="KW-1185">Reference proteome</keyword>
<evidence type="ECO:0000313" key="3">
    <source>
        <dbReference type="Proteomes" id="UP000216215"/>
    </source>
</evidence>
<dbReference type="AlphaFoldDB" id="A0AB36RHU8"/>
<dbReference type="InterPro" id="IPR004360">
    <property type="entry name" value="Glyas_Fos-R_dOase_dom"/>
</dbReference>
<dbReference type="Pfam" id="PF00903">
    <property type="entry name" value="Glyoxalase"/>
    <property type="match status" value="1"/>
</dbReference>
<dbReference type="CDD" id="cd06587">
    <property type="entry name" value="VOC"/>
    <property type="match status" value="1"/>
</dbReference>
<dbReference type="Proteomes" id="UP000216215">
    <property type="component" value="Unassembled WGS sequence"/>
</dbReference>
<evidence type="ECO:0000259" key="1">
    <source>
        <dbReference type="PROSITE" id="PS51819"/>
    </source>
</evidence>
<dbReference type="PROSITE" id="PS51819">
    <property type="entry name" value="VOC"/>
    <property type="match status" value="1"/>
</dbReference>
<feature type="domain" description="VOC" evidence="1">
    <location>
        <begin position="5"/>
        <end position="125"/>
    </location>
</feature>
<gene>
    <name evidence="2" type="ORF">CIT25_02465</name>
</gene>
<dbReference type="RefSeq" id="WP_095482990.1">
    <property type="nucleotide sequence ID" value="NZ_CP088151.1"/>
</dbReference>
<dbReference type="InterPro" id="IPR029068">
    <property type="entry name" value="Glyas_Bleomycin-R_OHBP_Dase"/>
</dbReference>